<feature type="non-terminal residue" evidence="3">
    <location>
        <position position="857"/>
    </location>
</feature>
<dbReference type="InterPro" id="IPR040976">
    <property type="entry name" value="Pkinase_fungal"/>
</dbReference>
<dbReference type="PANTHER" id="PTHR38248">
    <property type="entry name" value="FUNK1 6"/>
    <property type="match status" value="1"/>
</dbReference>
<evidence type="ECO:0000259" key="2">
    <source>
        <dbReference type="Pfam" id="PF17667"/>
    </source>
</evidence>
<dbReference type="InterPro" id="IPR008266">
    <property type="entry name" value="Tyr_kinase_AS"/>
</dbReference>
<evidence type="ECO:0000256" key="1">
    <source>
        <dbReference type="SAM" id="MobiDB-lite"/>
    </source>
</evidence>
<feature type="region of interest" description="Disordered" evidence="1">
    <location>
        <begin position="1"/>
        <end position="24"/>
    </location>
</feature>
<feature type="compositionally biased region" description="Basic and acidic residues" evidence="1">
    <location>
        <begin position="679"/>
        <end position="694"/>
    </location>
</feature>
<evidence type="ECO:0000313" key="3">
    <source>
        <dbReference type="EMBL" id="THH17651.1"/>
    </source>
</evidence>
<feature type="region of interest" description="Disordered" evidence="1">
    <location>
        <begin position="608"/>
        <end position="694"/>
    </location>
</feature>
<dbReference type="AlphaFoldDB" id="A0A4S4M0J1"/>
<accession>A0A4S4M0J1</accession>
<comment type="caution">
    <text evidence="3">The sequence shown here is derived from an EMBL/GenBank/DDBJ whole genome shotgun (WGS) entry which is preliminary data.</text>
</comment>
<name>A0A4S4M0J1_9APHY</name>
<keyword evidence="4" id="KW-1185">Reference proteome</keyword>
<dbReference type="Proteomes" id="UP000308730">
    <property type="component" value="Unassembled WGS sequence"/>
</dbReference>
<dbReference type="PROSITE" id="PS00109">
    <property type="entry name" value="PROTEIN_KINASE_TYR"/>
    <property type="match status" value="1"/>
</dbReference>
<protein>
    <recommendedName>
        <fullName evidence="2">Fungal-type protein kinase domain-containing protein</fullName>
    </recommendedName>
</protein>
<reference evidence="3 4" key="1">
    <citation type="submission" date="2019-02" db="EMBL/GenBank/DDBJ databases">
        <title>Genome sequencing of the rare red list fungi Antrodiella citrinella (Flaviporus citrinellus).</title>
        <authorList>
            <person name="Buettner E."/>
            <person name="Kellner H."/>
        </authorList>
    </citation>
    <scope>NUCLEOTIDE SEQUENCE [LARGE SCALE GENOMIC DNA]</scope>
    <source>
        <strain evidence="3 4">DSM 108506</strain>
    </source>
</reference>
<organism evidence="3 4">
    <name type="scientific">Antrodiella citrinella</name>
    <dbReference type="NCBI Taxonomy" id="2447956"/>
    <lineage>
        <taxon>Eukaryota</taxon>
        <taxon>Fungi</taxon>
        <taxon>Dikarya</taxon>
        <taxon>Basidiomycota</taxon>
        <taxon>Agaricomycotina</taxon>
        <taxon>Agaricomycetes</taxon>
        <taxon>Polyporales</taxon>
        <taxon>Steccherinaceae</taxon>
        <taxon>Antrodiella</taxon>
    </lineage>
</organism>
<proteinExistence type="predicted"/>
<dbReference type="Pfam" id="PF17667">
    <property type="entry name" value="Pkinase_fungal"/>
    <property type="match status" value="1"/>
</dbReference>
<feature type="domain" description="Fungal-type protein kinase" evidence="2">
    <location>
        <begin position="318"/>
        <end position="790"/>
    </location>
</feature>
<evidence type="ECO:0000313" key="4">
    <source>
        <dbReference type="Proteomes" id="UP000308730"/>
    </source>
</evidence>
<sequence>MSVQPEEQQRPLSHDAPVLPRGSQTQATATVAKLESMVEKYLAKNFRVTDTATAFLDAFFEPIPSEDISEIVDIVKKETFILVKVTKGEKAQEKAFYEPFASLANKILCAYRGPMKIHSYWTTRANNPVKSLKDENIADIRPDGACVVGDIRTLLELRERIKLFSDELNNFALNNLGKEPKDPLPEVFNLPKFIEATLLFAANQAQTLERKPAVKDICTQIHDRMATLCENPDKASLCEALDFLVQVAKAGTGDWKPLENEGDDYKQLTHRINNVMEKMWERQPFDSADALYSADIDKAITRLVRGKVKTLSRAQLENMRTLWWLRIGTPIEMKPTSSVKHRQEGSAQICRYMQTVLKTQLCRKFVFGLLICNHHLRMFYCDRSGLIASAEWINLKTDHDKFIRLIVNLSALDPCHLGWDQNMRLCSKANDKEKPELIFSRPTDPDVTLDNYGSSAYDTNWAIFVPEADIARVGRWYLTVKPISVDRSEVMVGRATLIWAVKALNHVTDFTNEGPVHEPGYEKGRVRILKHTWSLYGDPTESTYHGVDAMANVARITSSVKAGFSDRSGICVEDSTRSLRYHIPTISASWNHGIIESSLRTRTGTLAKETSVETSNTTGKAKGKQTDKGMGMDDNLDNRNDNDNDEGKDTGDKGGQVTGKGKATDKTTRSKGQGSSSHPDQRVPVFDESRNPKDDAGKVFTSRILTYTLIESYGWPIHFFASLEELVRTMRDAIQGHRNLYFGRGVLHRDISEGNILISPGSIDKLRPGPNVDHTTYGCLIDLDHAKQSLQRIKYDPRGLDFDYESRKFIGSKLSNYAGLGSKLDDIWRRCQGDDGETYTLARQFPRIEKSRSDFDK</sequence>
<gene>
    <name evidence="3" type="ORF">EUX98_g9086</name>
</gene>
<feature type="compositionally biased region" description="Basic and acidic residues" evidence="1">
    <location>
        <begin position="624"/>
        <end position="652"/>
    </location>
</feature>
<dbReference type="PANTHER" id="PTHR38248:SF2">
    <property type="entry name" value="FUNK1 11"/>
    <property type="match status" value="1"/>
</dbReference>
<dbReference type="EMBL" id="SGPM01000639">
    <property type="protein sequence ID" value="THH17651.1"/>
    <property type="molecule type" value="Genomic_DNA"/>
</dbReference>
<dbReference type="GO" id="GO:0004672">
    <property type="term" value="F:protein kinase activity"/>
    <property type="evidence" value="ECO:0007669"/>
    <property type="project" value="InterPro"/>
</dbReference>
<dbReference type="OrthoDB" id="312874at2759"/>